<gene>
    <name evidence="3" type="ORF">E2C01_073887</name>
</gene>
<keyword evidence="2" id="KW-0732">Signal</keyword>
<evidence type="ECO:0000313" key="4">
    <source>
        <dbReference type="Proteomes" id="UP000324222"/>
    </source>
</evidence>
<name>A0A5B7IF99_PORTR</name>
<feature type="signal peptide" evidence="2">
    <location>
        <begin position="1"/>
        <end position="28"/>
    </location>
</feature>
<evidence type="ECO:0000256" key="2">
    <source>
        <dbReference type="SAM" id="SignalP"/>
    </source>
</evidence>
<proteinExistence type="predicted"/>
<reference evidence="3 4" key="1">
    <citation type="submission" date="2019-05" db="EMBL/GenBank/DDBJ databases">
        <title>Another draft genome of Portunus trituberculatus and its Hox gene families provides insights of decapod evolution.</title>
        <authorList>
            <person name="Jeong J.-H."/>
            <person name="Song I."/>
            <person name="Kim S."/>
            <person name="Choi T."/>
            <person name="Kim D."/>
            <person name="Ryu S."/>
            <person name="Kim W."/>
        </authorList>
    </citation>
    <scope>NUCLEOTIDE SEQUENCE [LARGE SCALE GENOMIC DNA]</scope>
    <source>
        <tissue evidence="3">Muscle</tissue>
    </source>
</reference>
<evidence type="ECO:0000256" key="1">
    <source>
        <dbReference type="SAM" id="MobiDB-lite"/>
    </source>
</evidence>
<feature type="chain" id="PRO_5023026367" evidence="2">
    <location>
        <begin position="29"/>
        <end position="93"/>
    </location>
</feature>
<protein>
    <submittedName>
        <fullName evidence="3">Uncharacterized protein</fullName>
    </submittedName>
</protein>
<dbReference type="Proteomes" id="UP000324222">
    <property type="component" value="Unassembled WGS sequence"/>
</dbReference>
<dbReference type="EMBL" id="VSRR010050941">
    <property type="protein sequence ID" value="MPC79364.1"/>
    <property type="molecule type" value="Genomic_DNA"/>
</dbReference>
<evidence type="ECO:0000313" key="3">
    <source>
        <dbReference type="EMBL" id="MPC79364.1"/>
    </source>
</evidence>
<feature type="compositionally biased region" description="Pro residues" evidence="1">
    <location>
        <begin position="52"/>
        <end position="66"/>
    </location>
</feature>
<feature type="region of interest" description="Disordered" evidence="1">
    <location>
        <begin position="47"/>
        <end position="66"/>
    </location>
</feature>
<organism evidence="3 4">
    <name type="scientific">Portunus trituberculatus</name>
    <name type="common">Swimming crab</name>
    <name type="synonym">Neptunus trituberculatus</name>
    <dbReference type="NCBI Taxonomy" id="210409"/>
    <lineage>
        <taxon>Eukaryota</taxon>
        <taxon>Metazoa</taxon>
        <taxon>Ecdysozoa</taxon>
        <taxon>Arthropoda</taxon>
        <taxon>Crustacea</taxon>
        <taxon>Multicrustacea</taxon>
        <taxon>Malacostraca</taxon>
        <taxon>Eumalacostraca</taxon>
        <taxon>Eucarida</taxon>
        <taxon>Decapoda</taxon>
        <taxon>Pleocyemata</taxon>
        <taxon>Brachyura</taxon>
        <taxon>Eubrachyura</taxon>
        <taxon>Portunoidea</taxon>
        <taxon>Portunidae</taxon>
        <taxon>Portuninae</taxon>
        <taxon>Portunus</taxon>
    </lineage>
</organism>
<dbReference type="AlphaFoldDB" id="A0A5B7IF99"/>
<accession>A0A5B7IF99</accession>
<keyword evidence="4" id="KW-1185">Reference proteome</keyword>
<comment type="caution">
    <text evidence="3">The sequence shown here is derived from an EMBL/GenBank/DDBJ whole genome shotgun (WGS) entry which is preliminary data.</text>
</comment>
<sequence>MTGAGVGRGSRAALMVLVGVILVGGAQATCPRVCACKWKVSLSPSSFTLPSPGHPTPPNDIPPGPLPSSPLPVTFTFIPHLSIPHPHPSPLPS</sequence>